<feature type="transmembrane region" description="Helical" evidence="2">
    <location>
        <begin position="204"/>
        <end position="226"/>
    </location>
</feature>
<feature type="transmembrane region" description="Helical" evidence="2">
    <location>
        <begin position="20"/>
        <end position="38"/>
    </location>
</feature>
<dbReference type="Proteomes" id="UP000735302">
    <property type="component" value="Unassembled WGS sequence"/>
</dbReference>
<evidence type="ECO:0000256" key="2">
    <source>
        <dbReference type="SAM" id="Phobius"/>
    </source>
</evidence>
<proteinExistence type="predicted"/>
<evidence type="ECO:0008006" key="5">
    <source>
        <dbReference type="Google" id="ProtNLM"/>
    </source>
</evidence>
<feature type="transmembrane region" description="Helical" evidence="2">
    <location>
        <begin position="247"/>
        <end position="266"/>
    </location>
</feature>
<evidence type="ECO:0000313" key="4">
    <source>
        <dbReference type="Proteomes" id="UP000735302"/>
    </source>
</evidence>
<feature type="transmembrane region" description="Helical" evidence="2">
    <location>
        <begin position="272"/>
        <end position="290"/>
    </location>
</feature>
<gene>
    <name evidence="3" type="ORF">PoB_004734600</name>
</gene>
<feature type="transmembrane region" description="Helical" evidence="2">
    <location>
        <begin position="76"/>
        <end position="98"/>
    </location>
</feature>
<feature type="compositionally biased region" description="Basic and acidic residues" evidence="1">
    <location>
        <begin position="439"/>
        <end position="455"/>
    </location>
</feature>
<feature type="transmembrane region" description="Helical" evidence="2">
    <location>
        <begin position="146"/>
        <end position="164"/>
    </location>
</feature>
<keyword evidence="4" id="KW-1185">Reference proteome</keyword>
<feature type="transmembrane region" description="Helical" evidence="2">
    <location>
        <begin position="171"/>
        <end position="192"/>
    </location>
</feature>
<keyword evidence="2" id="KW-0812">Transmembrane</keyword>
<dbReference type="EMBL" id="BLXT01005203">
    <property type="protein sequence ID" value="GFO20841.1"/>
    <property type="molecule type" value="Genomic_DNA"/>
</dbReference>
<feature type="region of interest" description="Disordered" evidence="1">
    <location>
        <begin position="439"/>
        <end position="462"/>
    </location>
</feature>
<comment type="caution">
    <text evidence="3">The sequence shown here is derived from an EMBL/GenBank/DDBJ whole genome shotgun (WGS) entry which is preliminary data.</text>
</comment>
<organism evidence="3 4">
    <name type="scientific">Plakobranchus ocellatus</name>
    <dbReference type="NCBI Taxonomy" id="259542"/>
    <lineage>
        <taxon>Eukaryota</taxon>
        <taxon>Metazoa</taxon>
        <taxon>Spiralia</taxon>
        <taxon>Lophotrochozoa</taxon>
        <taxon>Mollusca</taxon>
        <taxon>Gastropoda</taxon>
        <taxon>Heterobranchia</taxon>
        <taxon>Euthyneura</taxon>
        <taxon>Panpulmonata</taxon>
        <taxon>Sacoglossa</taxon>
        <taxon>Placobranchoidea</taxon>
        <taxon>Plakobranchidae</taxon>
        <taxon>Plakobranchus</taxon>
    </lineage>
</organism>
<accession>A0AAV4BKC5</accession>
<evidence type="ECO:0000256" key="1">
    <source>
        <dbReference type="SAM" id="MobiDB-lite"/>
    </source>
</evidence>
<keyword evidence="2" id="KW-0472">Membrane</keyword>
<name>A0AAV4BKC5_9GAST</name>
<feature type="transmembrane region" description="Helical" evidence="2">
    <location>
        <begin position="323"/>
        <end position="343"/>
    </location>
</feature>
<feature type="transmembrane region" description="Helical" evidence="2">
    <location>
        <begin position="297"/>
        <end position="317"/>
    </location>
</feature>
<keyword evidence="2" id="KW-1133">Transmembrane helix</keyword>
<reference evidence="3 4" key="1">
    <citation type="journal article" date="2021" name="Elife">
        <title>Chloroplast acquisition without the gene transfer in kleptoplastic sea slugs, Plakobranchus ocellatus.</title>
        <authorList>
            <person name="Maeda T."/>
            <person name="Takahashi S."/>
            <person name="Yoshida T."/>
            <person name="Shimamura S."/>
            <person name="Takaki Y."/>
            <person name="Nagai Y."/>
            <person name="Toyoda A."/>
            <person name="Suzuki Y."/>
            <person name="Arimoto A."/>
            <person name="Ishii H."/>
            <person name="Satoh N."/>
            <person name="Nishiyama T."/>
            <person name="Hasebe M."/>
            <person name="Maruyama T."/>
            <person name="Minagawa J."/>
            <person name="Obokata J."/>
            <person name="Shigenobu S."/>
        </authorList>
    </citation>
    <scope>NUCLEOTIDE SEQUENCE [LARGE SCALE GENOMIC DNA]</scope>
</reference>
<evidence type="ECO:0000313" key="3">
    <source>
        <dbReference type="EMBL" id="GFO20841.1"/>
    </source>
</evidence>
<feature type="transmembrane region" description="Helical" evidence="2">
    <location>
        <begin position="387"/>
        <end position="407"/>
    </location>
</feature>
<protein>
    <recommendedName>
        <fullName evidence="5">Transmembrane protein</fullName>
    </recommendedName>
</protein>
<dbReference type="AlphaFoldDB" id="A0AAV4BKC5"/>
<sequence length="462" mass="49000">MKSVLLAVMEEQHDKRSWRANAVIGTFLLISVTLSFSVRQQSALAKDAILTYNSKVSSVARPGQNVEEVTIDPDRALFLFTAAVAAAQVLITGIVLTLDYPSVKGDLPDKEALVIVAIAHAGSTLLRDFLTEINVSTNNPITVQDVAYFYPVLALAALWIVTSVPARPLTWVSLFMVGFGCSMMATRAGVVPASASSVAASNRAALVCGLVFFAAAMRNIVLRQLVHCEGVEVKSRPLPPPYNRMDTWTAAAGFGAFGVLTVFLVAPEGWGLAALCGAISCVLSSALFLVTTQVLKVYGVTSTALFSVWALLLEALVSTPIPFRPTLLSCFLALGLLAVGHWLHLRNLSEPEGALAGSGSVGGSGAVGTGAGSTGYYRKPAGIHEQYTRLEFLLFASAVVGVIFYVFQPRVSQRDLNTLSYVGLDKVIRRLLSVSTGAEHESGLASKDEPDDSHAAHAVSMS</sequence>